<feature type="signal peptide" evidence="2">
    <location>
        <begin position="1"/>
        <end position="27"/>
    </location>
</feature>
<evidence type="ECO:0000313" key="3">
    <source>
        <dbReference type="EMBL" id="SET53022.1"/>
    </source>
</evidence>
<sequence length="285" mass="29491">MTTVFSPFRPSMLAVATGLVLASGAGAQAMPKGHHGCATSTLNVTGQGEARVAPDLAVVTLGVTTQADSAAEAMQQNAGQQRAVIDALKAAGLAAENIQTSGLNLNPMRDYGENRQPEVIGYEASNMVSIRVSDIDRLGEVLDTIVAAGANQINGIDFRREDAGQTQDDARRAAVEDARHKAQILAEAAGVQLGHVIQIGDVDTGHGPSPMRMMAADMAKEGGTPVEPGQLSMSAQVQMKFALIDDSSPCADHRRKTEPAGDMPPPHGTDTGAVAPGEPVVPDGN</sequence>
<evidence type="ECO:0000256" key="1">
    <source>
        <dbReference type="SAM" id="MobiDB-lite"/>
    </source>
</evidence>
<evidence type="ECO:0008006" key="5">
    <source>
        <dbReference type="Google" id="ProtNLM"/>
    </source>
</evidence>
<dbReference type="InterPro" id="IPR052022">
    <property type="entry name" value="26kDa_periplasmic_antigen"/>
</dbReference>
<dbReference type="STRING" id="364199.SAMN04489858_10684"/>
<keyword evidence="2" id="KW-0732">Signal</keyword>
<feature type="region of interest" description="Disordered" evidence="1">
    <location>
        <begin position="246"/>
        <end position="285"/>
    </location>
</feature>
<name>A0A1I0F5R0_9RHOB</name>
<organism evidence="3 4">
    <name type="scientific">Paracoccus homiensis</name>
    <dbReference type="NCBI Taxonomy" id="364199"/>
    <lineage>
        <taxon>Bacteria</taxon>
        <taxon>Pseudomonadati</taxon>
        <taxon>Pseudomonadota</taxon>
        <taxon>Alphaproteobacteria</taxon>
        <taxon>Rhodobacterales</taxon>
        <taxon>Paracoccaceae</taxon>
        <taxon>Paracoccus</taxon>
    </lineage>
</organism>
<dbReference type="PANTHER" id="PTHR34387">
    <property type="entry name" value="SLR1258 PROTEIN"/>
    <property type="match status" value="1"/>
</dbReference>
<feature type="chain" id="PRO_5011492130" description="SIMPL domain-containing protein" evidence="2">
    <location>
        <begin position="28"/>
        <end position="285"/>
    </location>
</feature>
<dbReference type="AlphaFoldDB" id="A0A1I0F5R0"/>
<dbReference type="EMBL" id="FOHO01000006">
    <property type="protein sequence ID" value="SET53022.1"/>
    <property type="molecule type" value="Genomic_DNA"/>
</dbReference>
<dbReference type="Pfam" id="PF04402">
    <property type="entry name" value="SIMPL"/>
    <property type="match status" value="1"/>
</dbReference>
<keyword evidence="4" id="KW-1185">Reference proteome</keyword>
<gene>
    <name evidence="3" type="ORF">SAMN04489858_10684</name>
</gene>
<dbReference type="GO" id="GO:0006974">
    <property type="term" value="P:DNA damage response"/>
    <property type="evidence" value="ECO:0007669"/>
    <property type="project" value="TreeGrafter"/>
</dbReference>
<dbReference type="OrthoDB" id="9813144at2"/>
<reference evidence="3 4" key="1">
    <citation type="submission" date="2016-10" db="EMBL/GenBank/DDBJ databases">
        <authorList>
            <person name="de Groot N.N."/>
        </authorList>
    </citation>
    <scope>NUCLEOTIDE SEQUENCE [LARGE SCALE GENOMIC DNA]</scope>
    <source>
        <strain evidence="3 4">DSM 17862</strain>
    </source>
</reference>
<dbReference type="InterPro" id="IPR007497">
    <property type="entry name" value="SIMPL/DUF541"/>
</dbReference>
<evidence type="ECO:0000313" key="4">
    <source>
        <dbReference type="Proteomes" id="UP000199180"/>
    </source>
</evidence>
<dbReference type="Gene3D" id="3.30.70.2970">
    <property type="entry name" value="Protein of unknown function (DUF541), domain 2"/>
    <property type="match status" value="1"/>
</dbReference>
<dbReference type="RefSeq" id="WP_090734551.1">
    <property type="nucleotide sequence ID" value="NZ_FOHO01000006.1"/>
</dbReference>
<accession>A0A1I0F5R0</accession>
<proteinExistence type="predicted"/>
<dbReference type="PANTHER" id="PTHR34387:SF1">
    <property type="entry name" value="PERIPLASMIC IMMUNOGENIC PROTEIN"/>
    <property type="match status" value="1"/>
</dbReference>
<protein>
    <recommendedName>
        <fullName evidence="5">SIMPL domain-containing protein</fullName>
    </recommendedName>
</protein>
<evidence type="ECO:0000256" key="2">
    <source>
        <dbReference type="SAM" id="SignalP"/>
    </source>
</evidence>
<dbReference type="Gene3D" id="3.30.110.170">
    <property type="entry name" value="Protein of unknown function (DUF541), domain 1"/>
    <property type="match status" value="1"/>
</dbReference>
<dbReference type="Proteomes" id="UP000199180">
    <property type="component" value="Unassembled WGS sequence"/>
</dbReference>